<organism evidence="2">
    <name type="scientific">Prymnesium polylepis</name>
    <dbReference type="NCBI Taxonomy" id="72548"/>
    <lineage>
        <taxon>Eukaryota</taxon>
        <taxon>Haptista</taxon>
        <taxon>Haptophyta</taxon>
        <taxon>Prymnesiophyceae</taxon>
        <taxon>Prymnesiales</taxon>
        <taxon>Prymnesiaceae</taxon>
        <taxon>Prymnesium</taxon>
    </lineage>
</organism>
<dbReference type="EMBL" id="HBKO01011087">
    <property type="protein sequence ID" value="CAE2203663.1"/>
    <property type="molecule type" value="Transcribed_RNA"/>
</dbReference>
<proteinExistence type="predicted"/>
<gene>
    <name evidence="2" type="ORF">CPOL0286_LOCUS4939</name>
</gene>
<protein>
    <submittedName>
        <fullName evidence="2">Uncharacterized protein</fullName>
    </submittedName>
</protein>
<feature type="region of interest" description="Disordered" evidence="1">
    <location>
        <begin position="96"/>
        <end position="128"/>
    </location>
</feature>
<reference evidence="2" key="1">
    <citation type="submission" date="2021-01" db="EMBL/GenBank/DDBJ databases">
        <authorList>
            <person name="Corre E."/>
            <person name="Pelletier E."/>
            <person name="Niang G."/>
            <person name="Scheremetjew M."/>
            <person name="Finn R."/>
            <person name="Kale V."/>
            <person name="Holt S."/>
            <person name="Cochrane G."/>
            <person name="Meng A."/>
            <person name="Brown T."/>
            <person name="Cohen L."/>
        </authorList>
    </citation>
    <scope>NUCLEOTIDE SEQUENCE</scope>
    <source>
        <strain evidence="2">UIO037</strain>
    </source>
</reference>
<sequence length="193" mass="20488">MPVVVEVIVPDGVLAGDSFLIEFDGQQLEVTCPKDCFTGDCISMPVDVPESSGVEQIDVVVPDGCFPGMEFAVAFDGREFNLLVPEGCEPGSMLTVDVPPRSPDEEYRGDVGDEAPAEEATPLPAPPLSDGEFASAGDTVIMHGLQTKPLLNGERASLISWDAIKGRWKLAVGCGSAEEPMVLAIKPENLRLC</sequence>
<feature type="compositionally biased region" description="Basic and acidic residues" evidence="1">
    <location>
        <begin position="102"/>
        <end position="111"/>
    </location>
</feature>
<evidence type="ECO:0000256" key="1">
    <source>
        <dbReference type="SAM" id="MobiDB-lite"/>
    </source>
</evidence>
<name>A0A7S4HMG0_9EUKA</name>
<dbReference type="AlphaFoldDB" id="A0A7S4HMG0"/>
<evidence type="ECO:0000313" key="2">
    <source>
        <dbReference type="EMBL" id="CAE2203663.1"/>
    </source>
</evidence>
<accession>A0A7S4HMG0</accession>